<dbReference type="AlphaFoldDB" id="A0A3S1AY64"/>
<dbReference type="Proteomes" id="UP000271624">
    <property type="component" value="Unassembled WGS sequence"/>
</dbReference>
<dbReference type="GO" id="GO:0016491">
    <property type="term" value="F:oxidoreductase activity"/>
    <property type="evidence" value="ECO:0007669"/>
    <property type="project" value="TreeGrafter"/>
</dbReference>
<comment type="similarity">
    <text evidence="1">Belongs to the CpcE/RpcE/PecE family.</text>
</comment>
<keyword evidence="3" id="KW-0605">Phycobilisome</keyword>
<evidence type="ECO:0000256" key="2">
    <source>
        <dbReference type="ARBA" id="ARBA00022549"/>
    </source>
</evidence>
<reference evidence="7" key="1">
    <citation type="submission" date="2018-12" db="EMBL/GenBank/DDBJ databases">
        <authorList>
            <person name="Will S."/>
            <person name="Neumann-Schaal M."/>
            <person name="Henke P."/>
        </authorList>
    </citation>
    <scope>NUCLEOTIDE SEQUENCE</scope>
    <source>
        <strain evidence="7">PCC 7102</strain>
    </source>
</reference>
<gene>
    <name evidence="7" type="primary">cpcF</name>
    <name evidence="7" type="ORF">DSM106972_067870</name>
</gene>
<dbReference type="PANTHER" id="PTHR12697:SF5">
    <property type="entry name" value="DEOXYHYPUSINE HYDROXYLASE"/>
    <property type="match status" value="1"/>
</dbReference>
<sequence length="240" mass="25907">MTSNNVQQLISAVEEADSSAKLVEAVQNLASFGSEDAVPTLIAALGYNNPGAAVAAVDGLIEIGEKSVKPLLQLLDNYNYGARAWAVRALAGIGDPRGFNTLLDAAKNDFALSVRRAAARGLGTIHWQQMPSEQRSTSQQQALETLIQVCHDPEWVVRYAAVTGLEALANAASETQPDKLPQITAPLLEMANNDEEVAIRARAWMAIHQHHSQIEMPNMKTLAESDDEKEVPSRGSGRRT</sequence>
<proteinExistence type="inferred from homology"/>
<organism evidence="7 8">
    <name type="scientific">Dulcicalothrix desertica PCC 7102</name>
    <dbReference type="NCBI Taxonomy" id="232991"/>
    <lineage>
        <taxon>Bacteria</taxon>
        <taxon>Bacillati</taxon>
        <taxon>Cyanobacteriota</taxon>
        <taxon>Cyanophyceae</taxon>
        <taxon>Nostocales</taxon>
        <taxon>Calotrichaceae</taxon>
        <taxon>Dulcicalothrix</taxon>
    </lineage>
</organism>
<dbReference type="Gene3D" id="1.25.10.10">
    <property type="entry name" value="Leucine-rich Repeat Variant"/>
    <property type="match status" value="3"/>
</dbReference>
<dbReference type="PROSITE" id="PS50077">
    <property type="entry name" value="HEAT_REPEAT"/>
    <property type="match status" value="1"/>
</dbReference>
<feature type="region of interest" description="Disordered" evidence="6">
    <location>
        <begin position="218"/>
        <end position="240"/>
    </location>
</feature>
<keyword evidence="8" id="KW-1185">Reference proteome</keyword>
<evidence type="ECO:0000313" key="8">
    <source>
        <dbReference type="Proteomes" id="UP000271624"/>
    </source>
</evidence>
<dbReference type="PANTHER" id="PTHR12697">
    <property type="entry name" value="PBS LYASE HEAT-LIKE PROTEIN"/>
    <property type="match status" value="1"/>
</dbReference>
<protein>
    <submittedName>
        <fullName evidence="7">Phycocyanobilin lyase subunit beta</fullName>
    </submittedName>
</protein>
<comment type="function">
    <text evidence="5">Catalyzes the hydroxylation of the N(6)-(4-aminobutyl)-L-lysine intermediate produced by deoxyhypusine synthase/DHPS on a critical lysine of the eukaryotic translation initiation factor 5A/eIF-5A. This is the second step of the post-translational modification of that lysine into an unusual amino acid residue named hypusine. Hypusination is unique to mature eIF-5A factor and is essential for its function.</text>
</comment>
<dbReference type="GO" id="GO:0016829">
    <property type="term" value="F:lyase activity"/>
    <property type="evidence" value="ECO:0007669"/>
    <property type="project" value="UniProtKB-KW"/>
</dbReference>
<dbReference type="GO" id="GO:0030089">
    <property type="term" value="C:phycobilisome"/>
    <property type="evidence" value="ECO:0007669"/>
    <property type="project" value="UniProtKB-KW"/>
</dbReference>
<evidence type="ECO:0000256" key="6">
    <source>
        <dbReference type="SAM" id="MobiDB-lite"/>
    </source>
</evidence>
<dbReference type="SMART" id="SM00567">
    <property type="entry name" value="EZ_HEAT"/>
    <property type="match status" value="4"/>
</dbReference>
<evidence type="ECO:0000313" key="7">
    <source>
        <dbReference type="EMBL" id="RUT01236.1"/>
    </source>
</evidence>
<dbReference type="InterPro" id="IPR016024">
    <property type="entry name" value="ARM-type_fold"/>
</dbReference>
<accession>A0A3S1AY64</accession>
<keyword evidence="4 7" id="KW-0456">Lyase</keyword>
<dbReference type="Pfam" id="PF13646">
    <property type="entry name" value="HEAT_2"/>
    <property type="match status" value="1"/>
</dbReference>
<dbReference type="InterPro" id="IPR004155">
    <property type="entry name" value="PBS_lyase_HEAT"/>
</dbReference>
<name>A0A3S1AY64_9CYAN</name>
<dbReference type="InterPro" id="IPR021133">
    <property type="entry name" value="HEAT_type_2"/>
</dbReference>
<reference evidence="7" key="2">
    <citation type="journal article" date="2019" name="Genome Biol. Evol.">
        <title>Day and night: Metabolic profiles and evolutionary relationships of six axenic non-marine cyanobacteria.</title>
        <authorList>
            <person name="Will S.E."/>
            <person name="Henke P."/>
            <person name="Boedeker C."/>
            <person name="Huang S."/>
            <person name="Brinkmann H."/>
            <person name="Rohde M."/>
            <person name="Jarek M."/>
            <person name="Friedl T."/>
            <person name="Seufert S."/>
            <person name="Schumacher M."/>
            <person name="Overmann J."/>
            <person name="Neumann-Schaal M."/>
            <person name="Petersen J."/>
        </authorList>
    </citation>
    <scope>NUCLEOTIDE SEQUENCE [LARGE SCALE GENOMIC DNA]</scope>
    <source>
        <strain evidence="7">PCC 7102</strain>
    </source>
</reference>
<dbReference type="SUPFAM" id="SSF48371">
    <property type="entry name" value="ARM repeat"/>
    <property type="match status" value="1"/>
</dbReference>
<comment type="caution">
    <text evidence="7">The sequence shown here is derived from an EMBL/GenBank/DDBJ whole genome shotgun (WGS) entry which is preliminary data.</text>
</comment>
<evidence type="ECO:0000256" key="3">
    <source>
        <dbReference type="ARBA" id="ARBA00022738"/>
    </source>
</evidence>
<dbReference type="EMBL" id="RSCL01000020">
    <property type="protein sequence ID" value="RUT01236.1"/>
    <property type="molecule type" value="Genomic_DNA"/>
</dbReference>
<dbReference type="InterPro" id="IPR011989">
    <property type="entry name" value="ARM-like"/>
</dbReference>
<dbReference type="Pfam" id="PF03130">
    <property type="entry name" value="HEAT_PBS"/>
    <property type="match status" value="1"/>
</dbReference>
<evidence type="ECO:0000256" key="5">
    <source>
        <dbReference type="ARBA" id="ARBA00045876"/>
    </source>
</evidence>
<evidence type="ECO:0000256" key="4">
    <source>
        <dbReference type="ARBA" id="ARBA00023239"/>
    </source>
</evidence>
<dbReference type="OrthoDB" id="428465at2"/>
<keyword evidence="2" id="KW-0042">Antenna complex</keyword>
<dbReference type="RefSeq" id="WP_127084944.1">
    <property type="nucleotide sequence ID" value="NZ_RSCL01000020.1"/>
</dbReference>
<evidence type="ECO:0000256" key="1">
    <source>
        <dbReference type="ARBA" id="ARBA00009299"/>
    </source>
</evidence>